<organism evidence="1 2">
    <name type="scientific">Colletotrichum spaethianum</name>
    <dbReference type="NCBI Taxonomy" id="700344"/>
    <lineage>
        <taxon>Eukaryota</taxon>
        <taxon>Fungi</taxon>
        <taxon>Dikarya</taxon>
        <taxon>Ascomycota</taxon>
        <taxon>Pezizomycotina</taxon>
        <taxon>Sordariomycetes</taxon>
        <taxon>Hypocreomycetidae</taxon>
        <taxon>Glomerellales</taxon>
        <taxon>Glomerellaceae</taxon>
        <taxon>Colletotrichum</taxon>
        <taxon>Colletotrichum spaethianum species complex</taxon>
    </lineage>
</organism>
<comment type="caution">
    <text evidence="1">The sequence shown here is derived from an EMBL/GenBank/DDBJ whole genome shotgun (WGS) entry which is preliminary data.</text>
</comment>
<dbReference type="GeneID" id="73333461"/>
<dbReference type="EMBL" id="BQXU01000069">
    <property type="protein sequence ID" value="GKT52478.1"/>
    <property type="molecule type" value="Genomic_DNA"/>
</dbReference>
<proteinExistence type="predicted"/>
<evidence type="ECO:0000313" key="2">
    <source>
        <dbReference type="Proteomes" id="UP001055115"/>
    </source>
</evidence>
<accession>A0AA37PHK8</accession>
<reference evidence="1 2" key="1">
    <citation type="submission" date="2022-03" db="EMBL/GenBank/DDBJ databases">
        <title>Genome data of Colletotrichum spp.</title>
        <authorList>
            <person name="Utami Y.D."/>
            <person name="Hiruma K."/>
        </authorList>
    </citation>
    <scope>NUCLEOTIDE SEQUENCE [LARGE SCALE GENOMIC DNA]</scope>
    <source>
        <strain evidence="1 2">MAFF 239500</strain>
    </source>
</reference>
<gene>
    <name evidence="1" type="ORF">ColSpa_12659</name>
</gene>
<sequence length="274" mass="30816">MSLMQDFVVNRLRDDAVRHDEWATKKFWLHVLNKFVFTESHYVVSSEQPPVSLGTQRRVDMVVEDGSGGKLFLLLFIEAKKGRAAGGDIAEMESQAYSAGYEYYMENERRNRIWAMTCYGSCARFWAFDFEERSGLPTPFFPREGNHGEKSAYADFKSFEHEIMEAFRYIKENPLPPDSVFAASPAASVTSDLGLAGPSSATTDILTPDTATLVRVVRIRSQGPEVETRRGNRTQTAQARWSPAQCLVDGEVIDGYKYVGNSGTVYWTMNSISP</sequence>
<dbReference type="Proteomes" id="UP001055115">
    <property type="component" value="Unassembled WGS sequence"/>
</dbReference>
<dbReference type="RefSeq" id="XP_049134828.1">
    <property type="nucleotide sequence ID" value="XM_049278871.1"/>
</dbReference>
<dbReference type="AlphaFoldDB" id="A0AA37PHK8"/>
<keyword evidence="2" id="KW-1185">Reference proteome</keyword>
<protein>
    <submittedName>
        <fullName evidence="1">Uncharacterized protein</fullName>
    </submittedName>
</protein>
<evidence type="ECO:0000313" key="1">
    <source>
        <dbReference type="EMBL" id="GKT52478.1"/>
    </source>
</evidence>
<name>A0AA37PHK8_9PEZI</name>